<evidence type="ECO:0000313" key="4">
    <source>
        <dbReference type="EMBL" id="SFQ69064.1"/>
    </source>
</evidence>
<dbReference type="InterPro" id="IPR006059">
    <property type="entry name" value="SBP"/>
</dbReference>
<dbReference type="PANTHER" id="PTHR30061:SF50">
    <property type="entry name" value="MALTOSE_MALTODEXTRIN-BINDING PERIPLASMIC PROTEIN"/>
    <property type="match status" value="1"/>
</dbReference>
<evidence type="ECO:0000256" key="2">
    <source>
        <dbReference type="ARBA" id="ARBA00022448"/>
    </source>
</evidence>
<dbReference type="AlphaFoldDB" id="A0A1I6AK66"/>
<organism evidence="4 5">
    <name type="scientific">Psychrobacillus psychrotolerans</name>
    <dbReference type="NCBI Taxonomy" id="126156"/>
    <lineage>
        <taxon>Bacteria</taxon>
        <taxon>Bacillati</taxon>
        <taxon>Bacillota</taxon>
        <taxon>Bacilli</taxon>
        <taxon>Bacillales</taxon>
        <taxon>Bacillaceae</taxon>
        <taxon>Psychrobacillus</taxon>
    </lineage>
</organism>
<dbReference type="GO" id="GO:1901982">
    <property type="term" value="F:maltose binding"/>
    <property type="evidence" value="ECO:0007669"/>
    <property type="project" value="TreeGrafter"/>
</dbReference>
<dbReference type="Pfam" id="PF01547">
    <property type="entry name" value="SBP_bac_1"/>
    <property type="match status" value="1"/>
</dbReference>
<reference evidence="5" key="1">
    <citation type="submission" date="2016-10" db="EMBL/GenBank/DDBJ databases">
        <authorList>
            <person name="Varghese N."/>
            <person name="Submissions S."/>
        </authorList>
    </citation>
    <scope>NUCLEOTIDE SEQUENCE [LARGE SCALE GENOMIC DNA]</scope>
    <source>
        <strain evidence="5">DSM 11706</strain>
    </source>
</reference>
<gene>
    <name evidence="4" type="ORF">SAMN05421670_3411</name>
</gene>
<dbReference type="GO" id="GO:0042956">
    <property type="term" value="P:maltodextrin transmembrane transport"/>
    <property type="evidence" value="ECO:0007669"/>
    <property type="project" value="TreeGrafter"/>
</dbReference>
<sequence length="440" mass="49245">MKKWWPVSIILILLGLACTIIYLSTINRIDKDGKDIVTEQIELTFIRNLGNEAFNQAYEEIIAAFEAKHPHIKINMQSMYWGHEYELRLRTELVAGNHPDIMAIDSPNLALYANAGFLLSIDSYMKEEGYIEDIPKGLLNGLTYNDEIYLMPIVEPSIALFYNMNLFRENGIPFPSNDPDNPLSWDEVLEKARKINNPEKGVVGIDPSQGFGGGEGPAYFKLPILWQFGAEVLSPDATTAEGFLNSKEALQALQFYQDLYQKHHVAAVDLPPYAFETDKLAMTVLGSWHVEELKKYPGFILGEDFGIAPLPKAKFQVAPNGGWALGIPSKTSYPDEAWEFVKFATGKEGSRIFVEITGDLPARLSVAQEFPKLNEYPQNIFIKQGQDHSKNRSVTPAYPVISEAIKVLFEDVGKNGKDVKVAANEAVEKINNSLKELNTP</sequence>
<dbReference type="PROSITE" id="PS51257">
    <property type="entry name" value="PROKAR_LIPOPROTEIN"/>
    <property type="match status" value="1"/>
</dbReference>
<dbReference type="Proteomes" id="UP000198734">
    <property type="component" value="Unassembled WGS sequence"/>
</dbReference>
<evidence type="ECO:0000256" key="1">
    <source>
        <dbReference type="ARBA" id="ARBA00008520"/>
    </source>
</evidence>
<dbReference type="OrthoDB" id="9782846at2"/>
<dbReference type="STRING" id="126156.SAMN05421670_3411"/>
<keyword evidence="5" id="KW-1185">Reference proteome</keyword>
<comment type="similarity">
    <text evidence="1">Belongs to the bacterial solute-binding protein 1 family.</text>
</comment>
<dbReference type="Gene3D" id="3.40.190.10">
    <property type="entry name" value="Periplasmic binding protein-like II"/>
    <property type="match status" value="2"/>
</dbReference>
<keyword evidence="2" id="KW-0813">Transport</keyword>
<dbReference type="SUPFAM" id="SSF53850">
    <property type="entry name" value="Periplasmic binding protein-like II"/>
    <property type="match status" value="1"/>
</dbReference>
<dbReference type="GO" id="GO:0055085">
    <property type="term" value="P:transmembrane transport"/>
    <property type="evidence" value="ECO:0007669"/>
    <property type="project" value="InterPro"/>
</dbReference>
<dbReference type="InterPro" id="IPR006061">
    <property type="entry name" value="SBP_1_CS"/>
</dbReference>
<proteinExistence type="inferred from homology"/>
<dbReference type="PANTHER" id="PTHR30061">
    <property type="entry name" value="MALTOSE-BINDING PERIPLASMIC PROTEIN"/>
    <property type="match status" value="1"/>
</dbReference>
<evidence type="ECO:0000313" key="5">
    <source>
        <dbReference type="Proteomes" id="UP000198734"/>
    </source>
</evidence>
<dbReference type="GO" id="GO:0055052">
    <property type="term" value="C:ATP-binding cassette (ABC) transporter complex, substrate-binding subunit-containing"/>
    <property type="evidence" value="ECO:0007669"/>
    <property type="project" value="TreeGrafter"/>
</dbReference>
<keyword evidence="3" id="KW-0732">Signal</keyword>
<dbReference type="RefSeq" id="WP_093538061.1">
    <property type="nucleotide sequence ID" value="NZ_FOXU01000008.1"/>
</dbReference>
<protein>
    <submittedName>
        <fullName evidence="4">Carbohydrate ABC transporter substrate-binding protein, CUT1 family</fullName>
    </submittedName>
</protein>
<evidence type="ECO:0000256" key="3">
    <source>
        <dbReference type="ARBA" id="ARBA00022729"/>
    </source>
</evidence>
<accession>A0A1I6AK66</accession>
<dbReference type="GO" id="GO:0015768">
    <property type="term" value="P:maltose transport"/>
    <property type="evidence" value="ECO:0007669"/>
    <property type="project" value="TreeGrafter"/>
</dbReference>
<dbReference type="CDD" id="cd13585">
    <property type="entry name" value="PBP2_TMBP_like"/>
    <property type="match status" value="1"/>
</dbReference>
<dbReference type="EMBL" id="FOXU01000008">
    <property type="protein sequence ID" value="SFQ69064.1"/>
    <property type="molecule type" value="Genomic_DNA"/>
</dbReference>
<name>A0A1I6AK66_9BACI</name>
<dbReference type="PROSITE" id="PS01037">
    <property type="entry name" value="SBP_BACTERIAL_1"/>
    <property type="match status" value="1"/>
</dbReference>